<dbReference type="KEGG" id="rcr:NCTC10994_02349"/>
<accession>A0A2X4X0M2</accession>
<feature type="compositionally biased region" description="Low complexity" evidence="3">
    <location>
        <begin position="291"/>
        <end position="300"/>
    </location>
</feature>
<proteinExistence type="predicted"/>
<feature type="domain" description="Rhodanese" evidence="4">
    <location>
        <begin position="203"/>
        <end position="289"/>
    </location>
</feature>
<name>A0A2X4X0M2_9NOCA</name>
<dbReference type="CDD" id="cd01448">
    <property type="entry name" value="TST_Repeat_1"/>
    <property type="match status" value="1"/>
</dbReference>
<dbReference type="InterPro" id="IPR036873">
    <property type="entry name" value="Rhodanese-like_dom_sf"/>
</dbReference>
<gene>
    <name evidence="5" type="primary">sseA_3</name>
    <name evidence="5" type="ORF">NCTC10994_02349</name>
</gene>
<dbReference type="SUPFAM" id="SSF52821">
    <property type="entry name" value="Rhodanese/Cell cycle control phosphatase"/>
    <property type="match status" value="2"/>
</dbReference>
<keyword evidence="1 5" id="KW-0808">Transferase</keyword>
<keyword evidence="6" id="KW-1185">Reference proteome</keyword>
<dbReference type="PANTHER" id="PTHR11364">
    <property type="entry name" value="THIOSULFATE SULFERTANSFERASE"/>
    <property type="match status" value="1"/>
</dbReference>
<reference evidence="5 6" key="1">
    <citation type="submission" date="2018-06" db="EMBL/GenBank/DDBJ databases">
        <authorList>
            <consortium name="Pathogen Informatics"/>
            <person name="Doyle S."/>
        </authorList>
    </citation>
    <scope>NUCLEOTIDE SEQUENCE [LARGE SCALE GENOMIC DNA]</scope>
    <source>
        <strain evidence="5 6">NCTC10994</strain>
    </source>
</reference>
<dbReference type="InterPro" id="IPR045078">
    <property type="entry name" value="TST/MPST-like"/>
</dbReference>
<dbReference type="AlphaFoldDB" id="A0A2X4X0M2"/>
<evidence type="ECO:0000256" key="2">
    <source>
        <dbReference type="ARBA" id="ARBA00022737"/>
    </source>
</evidence>
<dbReference type="SMART" id="SM00450">
    <property type="entry name" value="RHOD"/>
    <property type="match status" value="2"/>
</dbReference>
<evidence type="ECO:0000313" key="6">
    <source>
        <dbReference type="Proteomes" id="UP000249091"/>
    </source>
</evidence>
<dbReference type="Proteomes" id="UP000249091">
    <property type="component" value="Chromosome 1"/>
</dbReference>
<protein>
    <submittedName>
        <fullName evidence="5">Thiosulfate sulfurtransferase</fullName>
        <ecNumber evidence="5">2.8.1.2</ecNumber>
    </submittedName>
</protein>
<evidence type="ECO:0000256" key="3">
    <source>
        <dbReference type="SAM" id="MobiDB-lite"/>
    </source>
</evidence>
<dbReference type="Gene3D" id="3.40.250.10">
    <property type="entry name" value="Rhodanese-like domain"/>
    <property type="match status" value="2"/>
</dbReference>
<dbReference type="EMBL" id="LS483468">
    <property type="protein sequence ID" value="SQI32875.1"/>
    <property type="molecule type" value="Genomic_DNA"/>
</dbReference>
<keyword evidence="2" id="KW-0677">Repeat</keyword>
<dbReference type="Pfam" id="PF00581">
    <property type="entry name" value="Rhodanese"/>
    <property type="match status" value="2"/>
</dbReference>
<dbReference type="InterPro" id="IPR001763">
    <property type="entry name" value="Rhodanese-like_dom"/>
</dbReference>
<evidence type="ECO:0000259" key="4">
    <source>
        <dbReference type="PROSITE" id="PS50206"/>
    </source>
</evidence>
<feature type="region of interest" description="Disordered" evidence="3">
    <location>
        <begin position="284"/>
        <end position="306"/>
    </location>
</feature>
<organism evidence="5 6">
    <name type="scientific">Rhodococcus coprophilus</name>
    <dbReference type="NCBI Taxonomy" id="38310"/>
    <lineage>
        <taxon>Bacteria</taxon>
        <taxon>Bacillati</taxon>
        <taxon>Actinomycetota</taxon>
        <taxon>Actinomycetes</taxon>
        <taxon>Mycobacteriales</taxon>
        <taxon>Nocardiaceae</taxon>
        <taxon>Rhodococcus</taxon>
    </lineage>
</organism>
<dbReference type="RefSeq" id="WP_072704996.1">
    <property type="nucleotide sequence ID" value="NZ_JAFBBL010000001.1"/>
</dbReference>
<dbReference type="STRING" id="1219011.GCA_001895045_04126"/>
<sequence>MPDQAPRAEKVLISAETLARAPRAYTILDATVSFPKPRFDGDYRPESGYAAWRETHLPGSLHADLLGELSAPHPTLHFSRPAADRLAQALAALGVAPDSEIVVYDEGGMTWASRLWWMLRNVGITARVLDGGLARWTSLGLPVDTGDATDRPTASPRTGLIDLGLWRDRDDVLAVVAGEAPGTLVCALDHEQFTGAATTRYSRRGHIPGSLNLPAKSLIDGGVVRSAPDVAELADAALADASRPLILYCGGGVSACLAALALVRAGHDRLAVYDGSLEEWSADPALPMVSERAGTESAGTEGEGDA</sequence>
<dbReference type="EC" id="2.8.1.2" evidence="5"/>
<evidence type="ECO:0000256" key="1">
    <source>
        <dbReference type="ARBA" id="ARBA00022679"/>
    </source>
</evidence>
<dbReference type="GO" id="GO:0004792">
    <property type="term" value="F:thiosulfate-cyanide sulfurtransferase activity"/>
    <property type="evidence" value="ECO:0007669"/>
    <property type="project" value="TreeGrafter"/>
</dbReference>
<dbReference type="PROSITE" id="PS50206">
    <property type="entry name" value="RHODANESE_3"/>
    <property type="match status" value="2"/>
</dbReference>
<dbReference type="PANTHER" id="PTHR11364:SF27">
    <property type="entry name" value="SULFURTRANSFERASE"/>
    <property type="match status" value="1"/>
</dbReference>
<evidence type="ECO:0000313" key="5">
    <source>
        <dbReference type="EMBL" id="SQI32875.1"/>
    </source>
</evidence>
<dbReference type="GO" id="GO:0016784">
    <property type="term" value="F:3-mercaptopyruvate sulfurtransferase activity"/>
    <property type="evidence" value="ECO:0007669"/>
    <property type="project" value="UniProtKB-EC"/>
</dbReference>
<feature type="domain" description="Rhodanese" evidence="4">
    <location>
        <begin position="38"/>
        <end position="145"/>
    </location>
</feature>